<evidence type="ECO:0000313" key="3">
    <source>
        <dbReference type="Proteomes" id="UP000471745"/>
    </source>
</evidence>
<dbReference type="AlphaFoldDB" id="A0A9X5H882"/>
<accession>A0A9X5H882</accession>
<proteinExistence type="predicted"/>
<comment type="caution">
    <text evidence="2">The sequence shown here is derived from an EMBL/GenBank/DDBJ whole genome shotgun (WGS) entry which is preliminary data.</text>
</comment>
<feature type="region of interest" description="Disordered" evidence="1">
    <location>
        <begin position="1"/>
        <end position="107"/>
    </location>
</feature>
<protein>
    <submittedName>
        <fullName evidence="2">Uncharacterized protein</fullName>
    </submittedName>
</protein>
<evidence type="ECO:0000313" key="2">
    <source>
        <dbReference type="EMBL" id="NEC47132.1"/>
    </source>
</evidence>
<reference evidence="2 3" key="1">
    <citation type="submission" date="2020-01" db="EMBL/GenBank/DDBJ databases">
        <title>Insect and environment-associated Actinomycetes.</title>
        <authorList>
            <person name="Currrie C."/>
            <person name="Chevrette M."/>
            <person name="Carlson C."/>
            <person name="Stubbendieck R."/>
            <person name="Wendt-Pienkowski E."/>
        </authorList>
    </citation>
    <scope>NUCLEOTIDE SEQUENCE [LARGE SCALE GENOMIC DNA]</scope>
    <source>
        <strain evidence="2 3">SID8189</strain>
    </source>
</reference>
<organism evidence="2 3">
    <name type="scientific">Actinospica acidiphila</name>
    <dbReference type="NCBI Taxonomy" id="304899"/>
    <lineage>
        <taxon>Bacteria</taxon>
        <taxon>Bacillati</taxon>
        <taxon>Actinomycetota</taxon>
        <taxon>Actinomycetes</taxon>
        <taxon>Catenulisporales</taxon>
        <taxon>Actinospicaceae</taxon>
        <taxon>Actinospica</taxon>
    </lineage>
</organism>
<dbReference type="EMBL" id="JAAGNA010000031">
    <property type="protein sequence ID" value="NEC47132.1"/>
    <property type="molecule type" value="Genomic_DNA"/>
</dbReference>
<evidence type="ECO:0000256" key="1">
    <source>
        <dbReference type="SAM" id="MobiDB-lite"/>
    </source>
</evidence>
<gene>
    <name evidence="2" type="ORF">G3I18_00810</name>
</gene>
<dbReference type="Proteomes" id="UP000471745">
    <property type="component" value="Unassembled WGS sequence"/>
</dbReference>
<name>A0A9X5H882_9ACTN</name>
<feature type="non-terminal residue" evidence="2">
    <location>
        <position position="107"/>
    </location>
</feature>
<sequence>MNEGKPGTPEASEGPDGDFELARPNGMRSPRTGPDGDYELGRPLSGPPDSPAWDRPSGSDVAPGRGTSTGSGAESVADHPTDTASGSEPGAAGTGIGHVADGAAGQP</sequence>
<keyword evidence="3" id="KW-1185">Reference proteome</keyword>